<evidence type="ECO:0000256" key="2">
    <source>
        <dbReference type="ARBA" id="ARBA00022605"/>
    </source>
</evidence>
<keyword evidence="4 7" id="KW-0560">Oxidoreductase</keyword>
<dbReference type="Gene3D" id="3.40.50.720">
    <property type="entry name" value="NAD(P)-binding Rossmann-like Domain"/>
    <property type="match status" value="1"/>
</dbReference>
<comment type="pathway">
    <text evidence="6">Aromatic compound metabolism; 3,4-dihydroxybenzoate biosynthesis; 3-dehydroquinate from D-quinate (NAD(+) route).</text>
</comment>
<comment type="function">
    <text evidence="7">Involved in the biosynthesis of the chorismate, which leads to the biosynthesis of aromatic amino acids. Catalyzes the reversible NADPH linked reduction of 3-dehydroshikimate (DHSA) to yield shikimate (SA).</text>
</comment>
<dbReference type="STRING" id="47879.AXG94_11380"/>
<feature type="active site" description="Proton acceptor" evidence="7">
    <location>
        <position position="175"/>
    </location>
</feature>
<dbReference type="GO" id="GO:0019632">
    <property type="term" value="P:shikimate metabolic process"/>
    <property type="evidence" value="ECO:0007669"/>
    <property type="project" value="TreeGrafter"/>
</dbReference>
<evidence type="ECO:0000313" key="11">
    <source>
        <dbReference type="Proteomes" id="UP000270661"/>
    </source>
</evidence>
<comment type="catalytic activity">
    <reaction evidence="7">
        <text>shikimate + NADP(+) = 3-dehydroshikimate + NADPH + H(+)</text>
        <dbReference type="Rhea" id="RHEA:17737"/>
        <dbReference type="ChEBI" id="CHEBI:15378"/>
        <dbReference type="ChEBI" id="CHEBI:16630"/>
        <dbReference type="ChEBI" id="CHEBI:36208"/>
        <dbReference type="ChEBI" id="CHEBI:57783"/>
        <dbReference type="ChEBI" id="CHEBI:58349"/>
        <dbReference type="EC" id="1.1.1.25"/>
    </reaction>
</comment>
<dbReference type="SUPFAM" id="SSF53223">
    <property type="entry name" value="Aminoacid dehydrogenase-like, N-terminal domain"/>
    <property type="match status" value="1"/>
</dbReference>
<dbReference type="InterPro" id="IPR022893">
    <property type="entry name" value="Shikimate_DH_fam"/>
</dbReference>
<feature type="binding site" evidence="7">
    <location>
        <position position="350"/>
    </location>
    <ligand>
        <name>NADP(+)</name>
        <dbReference type="ChEBI" id="CHEBI:58349"/>
    </ligand>
</feature>
<proteinExistence type="inferred from homology"/>
<organism evidence="10 11">
    <name type="scientific">Pseudomonas corrugata</name>
    <dbReference type="NCBI Taxonomy" id="47879"/>
    <lineage>
        <taxon>Bacteria</taxon>
        <taxon>Pseudomonadati</taxon>
        <taxon>Pseudomonadota</taxon>
        <taxon>Gammaproteobacteria</taxon>
        <taxon>Pseudomonadales</taxon>
        <taxon>Pseudomonadaceae</taxon>
        <taxon>Pseudomonas</taxon>
    </lineage>
</organism>
<dbReference type="SUPFAM" id="SSF51735">
    <property type="entry name" value="NAD(P)-binding Rossmann-fold domains"/>
    <property type="match status" value="1"/>
</dbReference>
<dbReference type="GO" id="GO:0004764">
    <property type="term" value="F:shikimate 3-dehydrogenase (NADP+) activity"/>
    <property type="evidence" value="ECO:0007669"/>
    <property type="project" value="UniProtKB-UniRule"/>
</dbReference>
<dbReference type="InterPro" id="IPR036291">
    <property type="entry name" value="NAD(P)-bd_dom_sf"/>
</dbReference>
<dbReference type="NCBIfam" id="NF001319">
    <property type="entry name" value="PRK00258.3-3"/>
    <property type="match status" value="1"/>
</dbReference>
<evidence type="ECO:0000256" key="5">
    <source>
        <dbReference type="ARBA" id="ARBA00023141"/>
    </source>
</evidence>
<dbReference type="GO" id="GO:0050661">
    <property type="term" value="F:NADP binding"/>
    <property type="evidence" value="ECO:0007669"/>
    <property type="project" value="TreeGrafter"/>
</dbReference>
<dbReference type="AlphaFoldDB" id="A0A3M3DXC5"/>
<feature type="domain" description="Shikimate dehydrogenase substrate binding N-terminal" evidence="9">
    <location>
        <begin position="111"/>
        <end position="198"/>
    </location>
</feature>
<accession>A0A3M3DXC5</accession>
<dbReference type="GO" id="GO:0009073">
    <property type="term" value="P:aromatic amino acid family biosynthetic process"/>
    <property type="evidence" value="ECO:0007669"/>
    <property type="project" value="UniProtKB-KW"/>
</dbReference>
<dbReference type="EMBL" id="RBOJ01000113">
    <property type="protein sequence ID" value="RMM41119.1"/>
    <property type="molecule type" value="Genomic_DNA"/>
</dbReference>
<evidence type="ECO:0000313" key="10">
    <source>
        <dbReference type="EMBL" id="RMM41119.1"/>
    </source>
</evidence>
<feature type="binding site" evidence="7">
    <location>
        <position position="211"/>
    </location>
    <ligand>
        <name>shikimate</name>
        <dbReference type="ChEBI" id="CHEBI:36208"/>
    </ligand>
</feature>
<feature type="binding site" evidence="7">
    <location>
        <begin position="235"/>
        <end position="239"/>
    </location>
    <ligand>
        <name>NADP(+)</name>
        <dbReference type="ChEBI" id="CHEBI:58349"/>
    </ligand>
</feature>
<keyword evidence="3 7" id="KW-0521">NADP</keyword>
<feature type="binding site" evidence="7">
    <location>
        <position position="196"/>
    </location>
    <ligand>
        <name>shikimate</name>
        <dbReference type="ChEBI" id="CHEBI:36208"/>
    </ligand>
</feature>
<dbReference type="HAMAP" id="MF_00222">
    <property type="entry name" value="Shikimate_DH_AroE"/>
    <property type="match status" value="1"/>
</dbReference>
<dbReference type="NCBIfam" id="NF009201">
    <property type="entry name" value="PRK12549.1"/>
    <property type="match status" value="1"/>
</dbReference>
<dbReference type="GO" id="GO:0009423">
    <property type="term" value="P:chorismate biosynthetic process"/>
    <property type="evidence" value="ECO:0007669"/>
    <property type="project" value="UniProtKB-UniRule"/>
</dbReference>
<feature type="binding site" evidence="7">
    <location>
        <position position="327"/>
    </location>
    <ligand>
        <name>NADP(+)</name>
        <dbReference type="ChEBI" id="CHEBI:58349"/>
    </ligand>
</feature>
<gene>
    <name evidence="7" type="primary">aroE</name>
    <name evidence="10" type="ORF">ALQ77_05155</name>
</gene>
<comment type="pathway">
    <text evidence="1 7">Metabolic intermediate biosynthesis; chorismate biosynthesis; chorismate from D-erythrose 4-phosphate and phosphoenolpyruvate: step 4/7.</text>
</comment>
<protein>
    <recommendedName>
        <fullName evidence="7">Shikimate dehydrogenase (NADP(+))</fullName>
        <shortName evidence="7">SDH</shortName>
        <ecNumber evidence="7">1.1.1.25</ecNumber>
    </recommendedName>
</protein>
<dbReference type="FunFam" id="3.40.50.720:FF:000086">
    <property type="entry name" value="Quinate/shikimate dehydrogenase"/>
    <property type="match status" value="1"/>
</dbReference>
<dbReference type="EC" id="1.1.1.25" evidence="7"/>
<dbReference type="InterPro" id="IPR046346">
    <property type="entry name" value="Aminoacid_DH-like_N_sf"/>
</dbReference>
<keyword evidence="2 7" id="KW-0028">Amino-acid biosynthesis</keyword>
<comment type="subunit">
    <text evidence="7">Homodimer.</text>
</comment>
<dbReference type="PANTHER" id="PTHR21089">
    <property type="entry name" value="SHIKIMATE DEHYDROGENASE"/>
    <property type="match status" value="1"/>
</dbReference>
<evidence type="ECO:0000259" key="9">
    <source>
        <dbReference type="Pfam" id="PF08501"/>
    </source>
</evidence>
<dbReference type="Proteomes" id="UP000270661">
    <property type="component" value="Unassembled WGS sequence"/>
</dbReference>
<keyword evidence="5 7" id="KW-0057">Aromatic amino acid biosynthesis</keyword>
<evidence type="ECO:0000256" key="7">
    <source>
        <dbReference type="HAMAP-Rule" id="MF_00222"/>
    </source>
</evidence>
<evidence type="ECO:0000256" key="8">
    <source>
        <dbReference type="SAM" id="MobiDB-lite"/>
    </source>
</evidence>
<feature type="binding site" evidence="7">
    <location>
        <position position="329"/>
    </location>
    <ligand>
        <name>shikimate</name>
        <dbReference type="ChEBI" id="CHEBI:36208"/>
    </ligand>
</feature>
<feature type="binding site" evidence="7">
    <location>
        <position position="357"/>
    </location>
    <ligand>
        <name>shikimate</name>
        <dbReference type="ChEBI" id="CHEBI:36208"/>
    </ligand>
</feature>
<evidence type="ECO:0000256" key="1">
    <source>
        <dbReference type="ARBA" id="ARBA00004871"/>
    </source>
</evidence>
<feature type="binding site" evidence="7">
    <location>
        <begin position="119"/>
        <end position="121"/>
    </location>
    <ligand>
        <name>shikimate</name>
        <dbReference type="ChEBI" id="CHEBI:36208"/>
    </ligand>
</feature>
<evidence type="ECO:0000256" key="6">
    <source>
        <dbReference type="ARBA" id="ARBA00060613"/>
    </source>
</evidence>
<dbReference type="GO" id="GO:0005829">
    <property type="term" value="C:cytosol"/>
    <property type="evidence" value="ECO:0007669"/>
    <property type="project" value="TreeGrafter"/>
</dbReference>
<dbReference type="InterPro" id="IPR013708">
    <property type="entry name" value="Shikimate_DH-bd_N"/>
</dbReference>
<sequence length="384" mass="41650">MSPDQPGKRVAGLDSWRPRPMCRHRDQPGGLDTHVGSDPRCIGRQRSSGDRSPPVQCSCPGNVSPPLLRFVRRHRCDVRLWQPWLSPGPGTFQSAVERLKRMSNSTVLAGLIGAGIQASRTPALHEHEGDAQGMRYLYRLIDLDALKLDSSALPDLLTAAEHMNFTGLNITFPCKQAIIPLLDDLSSEARGIGAVNTVVFKDGKRIGHNTDCLGFAEGFRRGLEEVLRRSVVQMGAGGAGAAVAHALLAEGVQTLSIFDVEFSRAEALANNLNQHFGAGRARAGHDLPTAMAEANGLVNTTPMGMAKLPGMPVPVELLRGELWVAEIVYFPLETELLRNARALGCRTLDGGNMAVFQAVKAFELFSGIVPDAQRMLEHFQSMNH</sequence>
<feature type="region of interest" description="Disordered" evidence="8">
    <location>
        <begin position="1"/>
        <end position="57"/>
    </location>
</feature>
<feature type="binding site" evidence="7">
    <location>
        <position position="171"/>
    </location>
    <ligand>
        <name>shikimate</name>
        <dbReference type="ChEBI" id="CHEBI:36208"/>
    </ligand>
</feature>
<comment type="similarity">
    <text evidence="7">Belongs to the shikimate dehydrogenase family.</text>
</comment>
<keyword evidence="11" id="KW-1185">Reference proteome</keyword>
<comment type="caution">
    <text evidence="10">The sequence shown here is derived from an EMBL/GenBank/DDBJ whole genome shotgun (WGS) entry which is preliminary data.</text>
</comment>
<evidence type="ECO:0000256" key="3">
    <source>
        <dbReference type="ARBA" id="ARBA00022857"/>
    </source>
</evidence>
<evidence type="ECO:0000256" key="4">
    <source>
        <dbReference type="ARBA" id="ARBA00023002"/>
    </source>
</evidence>
<dbReference type="Pfam" id="PF08501">
    <property type="entry name" value="Shikimate_dh_N"/>
    <property type="match status" value="1"/>
</dbReference>
<reference evidence="10 11" key="1">
    <citation type="submission" date="2018-08" db="EMBL/GenBank/DDBJ databases">
        <title>Recombination of ecologically and evolutionarily significant loci maintains genetic cohesion in the Pseudomonas syringae species complex.</title>
        <authorList>
            <person name="Dillon M."/>
            <person name="Thakur S."/>
            <person name="Almeida R.N.D."/>
            <person name="Weir B.S."/>
            <person name="Guttman D.S."/>
        </authorList>
    </citation>
    <scope>NUCLEOTIDE SEQUENCE [LARGE SCALE GENOMIC DNA]</scope>
    <source>
        <strain evidence="10 11">NCPPB2445</strain>
    </source>
</reference>
<dbReference type="UniPathway" id="UPA00053">
    <property type="reaction ID" value="UER00087"/>
</dbReference>
<dbReference type="Gene3D" id="3.40.50.10860">
    <property type="entry name" value="Leucine Dehydrogenase, chain A, domain 1"/>
    <property type="match status" value="1"/>
</dbReference>
<dbReference type="PANTHER" id="PTHR21089:SF1">
    <property type="entry name" value="BIFUNCTIONAL 3-DEHYDROQUINATE DEHYDRATASE_SHIKIMATE DEHYDROGENASE, CHLOROPLASTIC"/>
    <property type="match status" value="1"/>
</dbReference>
<name>A0A3M3DXC5_9PSED</name>
<dbReference type="GO" id="GO:0008652">
    <property type="term" value="P:amino acid biosynthetic process"/>
    <property type="evidence" value="ECO:0007669"/>
    <property type="project" value="UniProtKB-KW"/>
</dbReference>
<comment type="caution">
    <text evidence="7">Lacks conserved residue(s) required for the propagation of feature annotation.</text>
</comment>
<dbReference type="CDD" id="cd01065">
    <property type="entry name" value="NAD_bind_Shikimate_DH"/>
    <property type="match status" value="1"/>
</dbReference>